<comment type="caution">
    <text evidence="1">The sequence shown here is derived from an EMBL/GenBank/DDBJ whole genome shotgun (WGS) entry which is preliminary data.</text>
</comment>
<keyword evidence="2" id="KW-1185">Reference proteome</keyword>
<dbReference type="Proteomes" id="UP001189429">
    <property type="component" value="Unassembled WGS sequence"/>
</dbReference>
<sequence>AQGELARSYGLPQDALDRLPPMEMQLALKLSPVMARAIPGNSFNIGQLMATTYHALLVAESSVMAVAGFAAGRACAAEAQRLRDLRAAGPAQHRAPDLVWGPACVQVFPQIALAVRDAGDQVGLRNKDGWAAIYGRLEPMDIEALTMMIRGCRVSQCLKENQARITVAISEHAIEVCFLKCAEQLGAEIKPGPAPRGHQERLFQLAMGQLCMLTTCVSQLQSVELTKAMLQMRLRDKQ</sequence>
<reference evidence="1" key="1">
    <citation type="submission" date="2023-10" db="EMBL/GenBank/DDBJ databases">
        <authorList>
            <person name="Chen Y."/>
            <person name="Shah S."/>
            <person name="Dougan E. K."/>
            <person name="Thang M."/>
            <person name="Chan C."/>
        </authorList>
    </citation>
    <scope>NUCLEOTIDE SEQUENCE [LARGE SCALE GENOMIC DNA]</scope>
</reference>
<feature type="non-terminal residue" evidence="1">
    <location>
        <position position="1"/>
    </location>
</feature>
<proteinExistence type="predicted"/>
<organism evidence="1 2">
    <name type="scientific">Prorocentrum cordatum</name>
    <dbReference type="NCBI Taxonomy" id="2364126"/>
    <lineage>
        <taxon>Eukaryota</taxon>
        <taxon>Sar</taxon>
        <taxon>Alveolata</taxon>
        <taxon>Dinophyceae</taxon>
        <taxon>Prorocentrales</taxon>
        <taxon>Prorocentraceae</taxon>
        <taxon>Prorocentrum</taxon>
    </lineage>
</organism>
<accession>A0ABN9VTS0</accession>
<evidence type="ECO:0000313" key="1">
    <source>
        <dbReference type="EMBL" id="CAK0875420.1"/>
    </source>
</evidence>
<evidence type="ECO:0000313" key="2">
    <source>
        <dbReference type="Proteomes" id="UP001189429"/>
    </source>
</evidence>
<feature type="non-terminal residue" evidence="1">
    <location>
        <position position="238"/>
    </location>
</feature>
<dbReference type="EMBL" id="CAUYUJ010017510">
    <property type="protein sequence ID" value="CAK0875420.1"/>
    <property type="molecule type" value="Genomic_DNA"/>
</dbReference>
<name>A0ABN9VTS0_9DINO</name>
<protein>
    <submittedName>
        <fullName evidence="1">Uncharacterized protein</fullName>
    </submittedName>
</protein>
<gene>
    <name evidence="1" type="ORF">PCOR1329_LOCUS60096</name>
</gene>